<feature type="domain" description="PAC" evidence="3">
    <location>
        <begin position="823"/>
        <end position="875"/>
    </location>
</feature>
<dbReference type="Gene3D" id="3.30.450.40">
    <property type="match status" value="3"/>
</dbReference>
<dbReference type="InterPro" id="IPR035965">
    <property type="entry name" value="PAS-like_dom_sf"/>
</dbReference>
<feature type="domain" description="PAC" evidence="3">
    <location>
        <begin position="360"/>
        <end position="414"/>
    </location>
</feature>
<dbReference type="PROSITE" id="PS50887">
    <property type="entry name" value="GGDEF"/>
    <property type="match status" value="1"/>
</dbReference>
<dbReference type="RefSeq" id="WP_220806574.1">
    <property type="nucleotide sequence ID" value="NZ_BPMK01000002.1"/>
</dbReference>
<evidence type="ECO:0000313" key="6">
    <source>
        <dbReference type="EMBL" id="GIZ50389.1"/>
    </source>
</evidence>
<dbReference type="InterPro" id="IPR029016">
    <property type="entry name" value="GAF-like_dom_sf"/>
</dbReference>
<proteinExistence type="predicted"/>
<evidence type="ECO:0008006" key="8">
    <source>
        <dbReference type="Google" id="ProtNLM"/>
    </source>
</evidence>
<dbReference type="InterPro" id="IPR000014">
    <property type="entry name" value="PAS"/>
</dbReference>
<feature type="domain" description="PAS" evidence="2">
    <location>
        <begin position="752"/>
        <end position="797"/>
    </location>
</feature>
<dbReference type="SMART" id="SM00065">
    <property type="entry name" value="GAF"/>
    <property type="match status" value="3"/>
</dbReference>
<dbReference type="InterPro" id="IPR000160">
    <property type="entry name" value="GGDEF_dom"/>
</dbReference>
<dbReference type="Gene3D" id="3.30.450.20">
    <property type="entry name" value="PAS domain"/>
    <property type="match status" value="3"/>
</dbReference>
<sequence>MPAHTSYEDIPTLAARLCGTPAALLVFLDQHQRWHRHTVGLAPLEGKGGTCFCAQAVCGRELYIVPDAAADPLFSADKLLRPPWSIRFYAGMPLYSPTGFPLGTLAVLDYRPRTLEPQQASALEMLAANVLATLAYDEAQQQLEKLREEKAQADRLLQERTARLDTLQRQTATGSWQLSLPEKRLDCSPQLYRLFGIDPPPPGEDINVFMSMIQPEDRERVLIAAERTLKHAVPLDVGFRMRRADGALRHLHMRAELLPDARAPQLLSGTTQDITERHQSDEHLRLLETCISRLNDMVMVTEADAGDEQGPRIVFVNPAFERLTGYAKEEVIGRSPRMLQGPRTQREELDKMKNAMLAQQPACVEVINYRKSGEEFWVEIDIVPVFDDSGRATHYVAVQRDVTERRQRVLELSRTNRALQLLRRCNEALIRIDDETELLGQICRLALEEGGYDFAWIGLVRDDSRKSVRPVAYAGELKDVERANQLDIRWSDADPHGRGPTGTAVREGRPVVCSDLLEEPSFAPWMDWLRREGMRALIALPLTHRGRVFGVLNLYLRTVRTFSDDEVKLMQDLAGDVSFGISHVRSQRRQRRLEEAILQVATSVSATTGTAFLEQLVRNLTDATGAQAGYVARLLPGEPARVRTMVAVVDGARADDIEYPVVGTPCERLLTEPTVVVPDSALERFPQAPAVAGVGASAYVGSRLVDSAGAPVGLLYVLFRAPLRQLDFVLSMFRIFAARAASELERQVADARIRDQASLLDKAQDAIIVCNPEHCIIFWNKSAERLYGWTAQEAIGRRKQTLLYRDPHEFDKPMQAVRRNGEWRGELRQTRKDGSDLTVEAHWTLITGENGEVQSVLAIHTDITARKAAEEKVQQLAFFDQLTRLPNRSSLMDRLQHALATCARSRRSGALMLIDLDNFKTLNDTLGHDKGDLLLTQVAERLSSCVRQSDTVARLGGDEFVVLLEDLSPVAEEAAVQAESTAEKILATLNQPYPLENYEHVSTPSIGVTIFPGTLGGGADVDDLLKRADLAMYQAKAAGRNAIRFFDPVMQAAVRHRLGLEADLRHAARANEFVLYYQAQVDRDGRQTGAEALIRWEQPRRGLVPPSEFIPLAEETGLILRLGEWVLETACALLAQWEKDPSAAHMTMSVNVSARQFRHPDFVQQVFGVLDRTGADPRRLKLELTESLLVEDIETTIDKMTALKRKGVGFSLDDFGTGYSSLSYLKRFPLDQLKIDQSFVRDVLVDPNDAAIARTIVALGQSLGLAVIAEGVETEAQRDFLAQQGCNAYQGYLYSEPAPAGDFLQQLRTPRAAAH</sequence>
<evidence type="ECO:0000259" key="3">
    <source>
        <dbReference type="PROSITE" id="PS50113"/>
    </source>
</evidence>
<dbReference type="CDD" id="cd01949">
    <property type="entry name" value="GGDEF"/>
    <property type="match status" value="1"/>
</dbReference>
<dbReference type="InterPro" id="IPR043128">
    <property type="entry name" value="Rev_trsase/Diguanyl_cyclase"/>
</dbReference>
<dbReference type="CDD" id="cd00130">
    <property type="entry name" value="PAS"/>
    <property type="match status" value="2"/>
</dbReference>
<feature type="coiled-coil region" evidence="1">
    <location>
        <begin position="129"/>
        <end position="170"/>
    </location>
</feature>
<dbReference type="Proteomes" id="UP000887222">
    <property type="component" value="Unassembled WGS sequence"/>
</dbReference>
<organism evidence="6 7">
    <name type="scientific">Noviherbaspirillum aridicola</name>
    <dbReference type="NCBI Taxonomy" id="2849687"/>
    <lineage>
        <taxon>Bacteria</taxon>
        <taxon>Pseudomonadati</taxon>
        <taxon>Pseudomonadota</taxon>
        <taxon>Betaproteobacteria</taxon>
        <taxon>Burkholderiales</taxon>
        <taxon>Oxalobacteraceae</taxon>
        <taxon>Noviherbaspirillum</taxon>
    </lineage>
</organism>
<keyword evidence="7" id="KW-1185">Reference proteome</keyword>
<dbReference type="SMART" id="SM00052">
    <property type="entry name" value="EAL"/>
    <property type="match status" value="1"/>
</dbReference>
<dbReference type="PANTHER" id="PTHR44757:SF2">
    <property type="entry name" value="BIOFILM ARCHITECTURE MAINTENANCE PROTEIN MBAA"/>
    <property type="match status" value="1"/>
</dbReference>
<dbReference type="SUPFAM" id="SSF141868">
    <property type="entry name" value="EAL domain-like"/>
    <property type="match status" value="1"/>
</dbReference>
<keyword evidence="1" id="KW-0175">Coiled coil</keyword>
<evidence type="ECO:0000259" key="5">
    <source>
        <dbReference type="PROSITE" id="PS50887"/>
    </source>
</evidence>
<evidence type="ECO:0000256" key="1">
    <source>
        <dbReference type="SAM" id="Coils"/>
    </source>
</evidence>
<dbReference type="Gene3D" id="3.30.70.270">
    <property type="match status" value="1"/>
</dbReference>
<dbReference type="SUPFAM" id="SSF55781">
    <property type="entry name" value="GAF domain-like"/>
    <property type="match status" value="3"/>
</dbReference>
<dbReference type="NCBIfam" id="TIGR00254">
    <property type="entry name" value="GGDEF"/>
    <property type="match status" value="1"/>
</dbReference>
<dbReference type="SMART" id="SM00086">
    <property type="entry name" value="PAC"/>
    <property type="match status" value="3"/>
</dbReference>
<dbReference type="SMART" id="SM00267">
    <property type="entry name" value="GGDEF"/>
    <property type="match status" value="1"/>
</dbReference>
<dbReference type="InterPro" id="IPR003018">
    <property type="entry name" value="GAF"/>
</dbReference>
<dbReference type="InterPro" id="IPR035919">
    <property type="entry name" value="EAL_sf"/>
</dbReference>
<dbReference type="CDD" id="cd01948">
    <property type="entry name" value="EAL"/>
    <property type="match status" value="1"/>
</dbReference>
<protein>
    <recommendedName>
        <fullName evidence="8">PAS domain S-box-containing protein/diguanylate cyclase (GGDEF)-like protein</fullName>
    </recommendedName>
</protein>
<dbReference type="Gene3D" id="3.20.20.450">
    <property type="entry name" value="EAL domain"/>
    <property type="match status" value="1"/>
</dbReference>
<feature type="domain" description="PAS" evidence="2">
    <location>
        <begin position="307"/>
        <end position="359"/>
    </location>
</feature>
<evidence type="ECO:0000259" key="2">
    <source>
        <dbReference type="PROSITE" id="PS50112"/>
    </source>
</evidence>
<dbReference type="InterPro" id="IPR001633">
    <property type="entry name" value="EAL_dom"/>
</dbReference>
<dbReference type="PANTHER" id="PTHR44757">
    <property type="entry name" value="DIGUANYLATE CYCLASE DGCP"/>
    <property type="match status" value="1"/>
</dbReference>
<dbReference type="EMBL" id="BPMK01000002">
    <property type="protein sequence ID" value="GIZ50389.1"/>
    <property type="molecule type" value="Genomic_DNA"/>
</dbReference>
<dbReference type="InterPro" id="IPR052155">
    <property type="entry name" value="Biofilm_reg_signaling"/>
</dbReference>
<dbReference type="PROSITE" id="PS50112">
    <property type="entry name" value="PAS"/>
    <property type="match status" value="2"/>
</dbReference>
<accession>A0ABQ4Q0V7</accession>
<dbReference type="PROSITE" id="PS50883">
    <property type="entry name" value="EAL"/>
    <property type="match status" value="1"/>
</dbReference>
<gene>
    <name evidence="6" type="ORF">NCCP691_04030</name>
</gene>
<feature type="domain" description="EAL" evidence="4">
    <location>
        <begin position="1057"/>
        <end position="1311"/>
    </location>
</feature>
<evidence type="ECO:0000259" key="4">
    <source>
        <dbReference type="PROSITE" id="PS50883"/>
    </source>
</evidence>
<dbReference type="InterPro" id="IPR013655">
    <property type="entry name" value="PAS_fold_3"/>
</dbReference>
<dbReference type="InterPro" id="IPR000700">
    <property type="entry name" value="PAS-assoc_C"/>
</dbReference>
<dbReference type="Gene3D" id="2.10.70.100">
    <property type="match status" value="1"/>
</dbReference>
<name>A0ABQ4Q0V7_9BURK</name>
<dbReference type="InterPro" id="IPR001610">
    <property type="entry name" value="PAC"/>
</dbReference>
<dbReference type="NCBIfam" id="TIGR00229">
    <property type="entry name" value="sensory_box"/>
    <property type="match status" value="3"/>
</dbReference>
<reference evidence="6 7" key="1">
    <citation type="journal article" date="2022" name="Int. J. Syst. Evol. Microbiol.">
        <title>Noviherbaspirillum aridicola sp. nov., isolated from an arid soil in Pakistan.</title>
        <authorList>
            <person name="Khan I.U."/>
            <person name="Saqib M."/>
            <person name="Amin A."/>
            <person name="Hussain F."/>
            <person name="Li L."/>
            <person name="Liu Y.H."/>
            <person name="Fang B.Z."/>
            <person name="Ahmed I."/>
            <person name="Li W.J."/>
        </authorList>
    </citation>
    <scope>NUCLEOTIDE SEQUENCE [LARGE SCALE GENOMIC DNA]</scope>
    <source>
        <strain evidence="6 7">NCCP-691</strain>
    </source>
</reference>
<dbReference type="Pfam" id="PF00563">
    <property type="entry name" value="EAL"/>
    <property type="match status" value="1"/>
</dbReference>
<comment type="caution">
    <text evidence="6">The sequence shown here is derived from an EMBL/GenBank/DDBJ whole genome shotgun (WGS) entry which is preliminary data.</text>
</comment>
<dbReference type="SMART" id="SM00091">
    <property type="entry name" value="PAS"/>
    <property type="match status" value="3"/>
</dbReference>
<dbReference type="PROSITE" id="PS50113">
    <property type="entry name" value="PAC"/>
    <property type="match status" value="3"/>
</dbReference>
<feature type="domain" description="GGDEF" evidence="5">
    <location>
        <begin position="907"/>
        <end position="1048"/>
    </location>
</feature>
<dbReference type="SUPFAM" id="SSF55073">
    <property type="entry name" value="Nucleotide cyclase"/>
    <property type="match status" value="1"/>
</dbReference>
<dbReference type="Pfam" id="PF08447">
    <property type="entry name" value="PAS_3"/>
    <property type="match status" value="1"/>
</dbReference>
<feature type="domain" description="PAC" evidence="3">
    <location>
        <begin position="235"/>
        <end position="286"/>
    </location>
</feature>
<dbReference type="Pfam" id="PF00990">
    <property type="entry name" value="GGDEF"/>
    <property type="match status" value="1"/>
</dbReference>
<dbReference type="Pfam" id="PF13185">
    <property type="entry name" value="GAF_2"/>
    <property type="match status" value="1"/>
</dbReference>
<evidence type="ECO:0000313" key="7">
    <source>
        <dbReference type="Proteomes" id="UP000887222"/>
    </source>
</evidence>
<dbReference type="Pfam" id="PF01590">
    <property type="entry name" value="GAF"/>
    <property type="match status" value="1"/>
</dbReference>
<dbReference type="SUPFAM" id="SSF55785">
    <property type="entry name" value="PYP-like sensor domain (PAS domain)"/>
    <property type="match status" value="3"/>
</dbReference>
<dbReference type="InterPro" id="IPR029787">
    <property type="entry name" value="Nucleotide_cyclase"/>
</dbReference>
<dbReference type="Pfam" id="PF13426">
    <property type="entry name" value="PAS_9"/>
    <property type="match status" value="2"/>
</dbReference>